<dbReference type="AlphaFoldDB" id="A0A2G2WKH4"/>
<dbReference type="STRING" id="33114.A0A2G2WKH4"/>
<dbReference type="Proteomes" id="UP000224567">
    <property type="component" value="Unassembled WGS sequence"/>
</dbReference>
<reference evidence="3" key="2">
    <citation type="journal article" date="2017" name="J. Anim. Genet.">
        <title>Multiple reference genome sequences of hot pepper reveal the massive evolution of plant disease resistance genes by retroduplication.</title>
        <authorList>
            <person name="Kim S."/>
            <person name="Park J."/>
            <person name="Yeom S.-I."/>
            <person name="Kim Y.-M."/>
            <person name="Seo E."/>
            <person name="Kim K.-T."/>
            <person name="Kim M.-S."/>
            <person name="Lee J.M."/>
            <person name="Cheong K."/>
            <person name="Shin H.-S."/>
            <person name="Kim S.-B."/>
            <person name="Han K."/>
            <person name="Lee J."/>
            <person name="Park M."/>
            <person name="Lee H.-A."/>
            <person name="Lee H.-Y."/>
            <person name="Lee Y."/>
            <person name="Oh S."/>
            <person name="Lee J.H."/>
            <person name="Choi E."/>
            <person name="Choi E."/>
            <person name="Lee S.E."/>
            <person name="Jeon J."/>
            <person name="Kim H."/>
            <person name="Choi G."/>
            <person name="Song H."/>
            <person name="Lee J."/>
            <person name="Lee S.-C."/>
            <person name="Kwon J.-K."/>
            <person name="Lee H.-Y."/>
            <person name="Koo N."/>
            <person name="Hong Y."/>
            <person name="Kim R.W."/>
            <person name="Kang W.-H."/>
            <person name="Huh J.H."/>
            <person name="Kang B.-C."/>
            <person name="Yang T.-J."/>
            <person name="Lee Y.-H."/>
            <person name="Bennetzen J.L."/>
            <person name="Choi D."/>
        </authorList>
    </citation>
    <scope>NUCLEOTIDE SEQUENCE [LARGE SCALE GENOMIC DNA]</scope>
    <source>
        <strain evidence="3">cv. PBC81</strain>
    </source>
</reference>
<dbReference type="PANTHER" id="PTHR33696:SF6">
    <property type="match status" value="1"/>
</dbReference>
<organism evidence="2 3">
    <name type="scientific">Capsicum baccatum</name>
    <name type="common">Peruvian pepper</name>
    <dbReference type="NCBI Taxonomy" id="33114"/>
    <lineage>
        <taxon>Eukaryota</taxon>
        <taxon>Viridiplantae</taxon>
        <taxon>Streptophyta</taxon>
        <taxon>Embryophyta</taxon>
        <taxon>Tracheophyta</taxon>
        <taxon>Spermatophyta</taxon>
        <taxon>Magnoliopsida</taxon>
        <taxon>eudicotyledons</taxon>
        <taxon>Gunneridae</taxon>
        <taxon>Pentapetalae</taxon>
        <taxon>asterids</taxon>
        <taxon>lamiids</taxon>
        <taxon>Solanales</taxon>
        <taxon>Solanaceae</taxon>
        <taxon>Solanoideae</taxon>
        <taxon>Capsiceae</taxon>
        <taxon>Capsicum</taxon>
    </lineage>
</organism>
<evidence type="ECO:0000313" key="3">
    <source>
        <dbReference type="Proteomes" id="UP000224567"/>
    </source>
</evidence>
<dbReference type="OrthoDB" id="1925896at2759"/>
<keyword evidence="3" id="KW-1185">Reference proteome</keyword>
<name>A0A2G2WKH4_CAPBA</name>
<gene>
    <name evidence="2" type="ORF">CQW23_14870</name>
</gene>
<reference evidence="2 3" key="1">
    <citation type="journal article" date="2017" name="Genome Biol.">
        <title>New reference genome sequences of hot pepper reveal the massive evolution of plant disease-resistance genes by retroduplication.</title>
        <authorList>
            <person name="Kim S."/>
            <person name="Park J."/>
            <person name="Yeom S.I."/>
            <person name="Kim Y.M."/>
            <person name="Seo E."/>
            <person name="Kim K.T."/>
            <person name="Kim M.S."/>
            <person name="Lee J.M."/>
            <person name="Cheong K."/>
            <person name="Shin H.S."/>
            <person name="Kim S.B."/>
            <person name="Han K."/>
            <person name="Lee J."/>
            <person name="Park M."/>
            <person name="Lee H.A."/>
            <person name="Lee H.Y."/>
            <person name="Lee Y."/>
            <person name="Oh S."/>
            <person name="Lee J.H."/>
            <person name="Choi E."/>
            <person name="Choi E."/>
            <person name="Lee S.E."/>
            <person name="Jeon J."/>
            <person name="Kim H."/>
            <person name="Choi G."/>
            <person name="Song H."/>
            <person name="Lee J."/>
            <person name="Lee S.C."/>
            <person name="Kwon J.K."/>
            <person name="Lee H.Y."/>
            <person name="Koo N."/>
            <person name="Hong Y."/>
            <person name="Kim R.W."/>
            <person name="Kang W.H."/>
            <person name="Huh J.H."/>
            <person name="Kang B.C."/>
            <person name="Yang T.J."/>
            <person name="Lee Y.H."/>
            <person name="Bennetzen J.L."/>
            <person name="Choi D."/>
        </authorList>
    </citation>
    <scope>NUCLEOTIDE SEQUENCE [LARGE SCALE GENOMIC DNA]</scope>
    <source>
        <strain evidence="3">cv. PBC81</strain>
    </source>
</reference>
<accession>A0A2G2WKH4</accession>
<feature type="compositionally biased region" description="Low complexity" evidence="1">
    <location>
        <begin position="1"/>
        <end position="12"/>
    </location>
</feature>
<evidence type="ECO:0000256" key="1">
    <source>
        <dbReference type="SAM" id="MobiDB-lite"/>
    </source>
</evidence>
<comment type="caution">
    <text evidence="2">The sequence shown here is derived from an EMBL/GenBank/DDBJ whole genome shotgun (WGS) entry which is preliminary data.</text>
</comment>
<dbReference type="PANTHER" id="PTHR33696">
    <property type="entry name" value="T22J18.15-RELATED"/>
    <property type="match status" value="1"/>
</dbReference>
<feature type="region of interest" description="Disordered" evidence="1">
    <location>
        <begin position="1"/>
        <end position="55"/>
    </location>
</feature>
<feature type="compositionally biased region" description="Low complexity" evidence="1">
    <location>
        <begin position="37"/>
        <end position="55"/>
    </location>
</feature>
<dbReference type="EMBL" id="MLFT02000006">
    <property type="protein sequence ID" value="PHT45712.1"/>
    <property type="molecule type" value="Genomic_DNA"/>
</dbReference>
<proteinExistence type="predicted"/>
<protein>
    <submittedName>
        <fullName evidence="2">Uncharacterized protein</fullName>
    </submittedName>
</protein>
<evidence type="ECO:0000313" key="2">
    <source>
        <dbReference type="EMBL" id="PHT45712.1"/>
    </source>
</evidence>
<sequence length="234" mass="25925">MASTLTTTPTPTHDVDHITSGDTTLPTTIFRPPPTRRSPSSLSSSPSHSSNSSFGSSLSFHDILDDHNNSPISPTTPLHFPKGVPFSWEKIPGIPKQVFSKKNINNSTTTSLGQLLPLMPPPAGNNNGKNIPNYSSKKISSTSFLDEISPRKSAAKSFRKDPFFAAFVECSKDDDQQYQHDDIWKNSSSKVPSIRSLSDRFGFISMYTSCKRTCTVSESIVYLPRSRNYSRKQY</sequence>